<reference evidence="2 3" key="1">
    <citation type="submission" date="2021-04" db="EMBL/GenBank/DDBJ databases">
        <authorList>
            <person name="Huq M.A."/>
        </authorList>
    </citation>
    <scope>NUCLEOTIDE SEQUENCE [LARGE SCALE GENOMIC DNA]</scope>
    <source>
        <strain evidence="2 3">MAH-13</strain>
    </source>
</reference>
<dbReference type="RefSeq" id="WP_209621318.1">
    <property type="nucleotide sequence ID" value="NZ_JAGJRS010000022.1"/>
</dbReference>
<gene>
    <name evidence="2" type="ORF">J7I44_12615</name>
</gene>
<protein>
    <submittedName>
        <fullName evidence="2">Uncharacterized protein</fullName>
    </submittedName>
</protein>
<accession>A0ABS4DQ08</accession>
<keyword evidence="1" id="KW-0732">Signal</keyword>
<evidence type="ECO:0000256" key="1">
    <source>
        <dbReference type="SAM" id="SignalP"/>
    </source>
</evidence>
<proteinExistence type="predicted"/>
<evidence type="ECO:0000313" key="2">
    <source>
        <dbReference type="EMBL" id="MBP1475148.1"/>
    </source>
</evidence>
<sequence>MSKALRLRQAAGLGLLFALAAPAWAQLPPRLTAGSVADQLDAARQRLAGQPAAAATTAQLQALAQNLRGSLGKQLAQPLTALDDRARGQVLRAHAAAQLASDFLDNAGGCREGELAAMAQALALSVRRLAQAPAEGKPMQATIDRLETADHAAVFALRVADTSVTLALVGSELHDPQCPDPQLTATDPNGTPLAVQPRITGVLPTRIEFEWPATASLVPGSYVLHARPQHKAFLVGCSAQPEATVAVQVVPAPTFTVGYALDAVCGRADPRTVALGKGTLPPLDGYGATVAQAIDTSACADPVAFRISATGAYADGASATAGPFEQSADANATVGLPGGLSLSWDPAVRQLFVRSGAPMCKGVR</sequence>
<feature type="chain" id="PRO_5045245556" evidence="1">
    <location>
        <begin position="26"/>
        <end position="364"/>
    </location>
</feature>
<dbReference type="Proteomes" id="UP000823790">
    <property type="component" value="Unassembled WGS sequence"/>
</dbReference>
<feature type="signal peptide" evidence="1">
    <location>
        <begin position="1"/>
        <end position="25"/>
    </location>
</feature>
<name>A0ABS4DQ08_9GAMM</name>
<organism evidence="2 3">
    <name type="scientific">Frateuria flava</name>
    <dbReference type="NCBI Taxonomy" id="2821489"/>
    <lineage>
        <taxon>Bacteria</taxon>
        <taxon>Pseudomonadati</taxon>
        <taxon>Pseudomonadota</taxon>
        <taxon>Gammaproteobacteria</taxon>
        <taxon>Lysobacterales</taxon>
        <taxon>Rhodanobacteraceae</taxon>
        <taxon>Frateuria</taxon>
    </lineage>
</organism>
<evidence type="ECO:0000313" key="3">
    <source>
        <dbReference type="Proteomes" id="UP000823790"/>
    </source>
</evidence>
<comment type="caution">
    <text evidence="2">The sequence shown here is derived from an EMBL/GenBank/DDBJ whole genome shotgun (WGS) entry which is preliminary data.</text>
</comment>
<keyword evidence="3" id="KW-1185">Reference proteome</keyword>
<dbReference type="EMBL" id="JAGJRS010000022">
    <property type="protein sequence ID" value="MBP1475148.1"/>
    <property type="molecule type" value="Genomic_DNA"/>
</dbReference>